<dbReference type="EMBL" id="GBXM01104809">
    <property type="protein sequence ID" value="JAH03768.1"/>
    <property type="molecule type" value="Transcribed_RNA"/>
</dbReference>
<organism evidence="1">
    <name type="scientific">Anguilla anguilla</name>
    <name type="common">European freshwater eel</name>
    <name type="synonym">Muraena anguilla</name>
    <dbReference type="NCBI Taxonomy" id="7936"/>
    <lineage>
        <taxon>Eukaryota</taxon>
        <taxon>Metazoa</taxon>
        <taxon>Chordata</taxon>
        <taxon>Craniata</taxon>
        <taxon>Vertebrata</taxon>
        <taxon>Euteleostomi</taxon>
        <taxon>Actinopterygii</taxon>
        <taxon>Neopterygii</taxon>
        <taxon>Teleostei</taxon>
        <taxon>Anguilliformes</taxon>
        <taxon>Anguillidae</taxon>
        <taxon>Anguilla</taxon>
    </lineage>
</organism>
<reference evidence="1" key="2">
    <citation type="journal article" date="2015" name="Fish Shellfish Immunol.">
        <title>Early steps in the European eel (Anguilla anguilla)-Vibrio vulnificus interaction in the gills: Role of the RtxA13 toxin.</title>
        <authorList>
            <person name="Callol A."/>
            <person name="Pajuelo D."/>
            <person name="Ebbesson L."/>
            <person name="Teles M."/>
            <person name="MacKenzie S."/>
            <person name="Amaro C."/>
        </authorList>
    </citation>
    <scope>NUCLEOTIDE SEQUENCE</scope>
</reference>
<proteinExistence type="predicted"/>
<name>A0A0E9PIV7_ANGAN</name>
<dbReference type="AlphaFoldDB" id="A0A0E9PIV7"/>
<reference evidence="1" key="1">
    <citation type="submission" date="2014-11" db="EMBL/GenBank/DDBJ databases">
        <authorList>
            <person name="Amaro Gonzalez C."/>
        </authorList>
    </citation>
    <scope>NUCLEOTIDE SEQUENCE</scope>
</reference>
<evidence type="ECO:0000313" key="1">
    <source>
        <dbReference type="EMBL" id="JAH03768.1"/>
    </source>
</evidence>
<protein>
    <submittedName>
        <fullName evidence="1">Uncharacterized protein</fullName>
    </submittedName>
</protein>
<accession>A0A0E9PIV7</accession>
<sequence>MAIYSGCTQFQKIAAKINLNPSFISLLSWEAFSTMGSGSFTHKPLKLNS</sequence>